<sequence>MATRWALSSLLRSSSRRAYPARSPFTSRIPLPHPYSPVPPLPDTSYPSSPSMLPPPQPRSPRHLLRPRRLLVAPEARSRTSSPVPAGSERFHRVHESGGSDGDRFRGDGVRWVLYQAHLHPHQ</sequence>
<evidence type="ECO:0000313" key="3">
    <source>
        <dbReference type="Proteomes" id="UP001085076"/>
    </source>
</evidence>
<accession>A0A9D5CY77</accession>
<organism evidence="2 3">
    <name type="scientific">Dioscorea zingiberensis</name>
    <dbReference type="NCBI Taxonomy" id="325984"/>
    <lineage>
        <taxon>Eukaryota</taxon>
        <taxon>Viridiplantae</taxon>
        <taxon>Streptophyta</taxon>
        <taxon>Embryophyta</taxon>
        <taxon>Tracheophyta</taxon>
        <taxon>Spermatophyta</taxon>
        <taxon>Magnoliopsida</taxon>
        <taxon>Liliopsida</taxon>
        <taxon>Dioscoreales</taxon>
        <taxon>Dioscoreaceae</taxon>
        <taxon>Dioscorea</taxon>
    </lineage>
</organism>
<keyword evidence="3" id="KW-1185">Reference proteome</keyword>
<feature type="compositionally biased region" description="Pro residues" evidence="1">
    <location>
        <begin position="31"/>
        <end position="42"/>
    </location>
</feature>
<feature type="compositionally biased region" description="Basic residues" evidence="1">
    <location>
        <begin position="60"/>
        <end position="69"/>
    </location>
</feature>
<dbReference type="EMBL" id="JAGGNH010000002">
    <property type="protein sequence ID" value="KAJ0981716.1"/>
    <property type="molecule type" value="Genomic_DNA"/>
</dbReference>
<reference evidence="2" key="2">
    <citation type="journal article" date="2022" name="Hortic Res">
        <title>The genome of Dioscorea zingiberensis sheds light on the biosynthesis, origin and evolution of the medicinally important diosgenin saponins.</title>
        <authorList>
            <person name="Li Y."/>
            <person name="Tan C."/>
            <person name="Li Z."/>
            <person name="Guo J."/>
            <person name="Li S."/>
            <person name="Chen X."/>
            <person name="Wang C."/>
            <person name="Dai X."/>
            <person name="Yang H."/>
            <person name="Song W."/>
            <person name="Hou L."/>
            <person name="Xu J."/>
            <person name="Tong Z."/>
            <person name="Xu A."/>
            <person name="Yuan X."/>
            <person name="Wang W."/>
            <person name="Yang Q."/>
            <person name="Chen L."/>
            <person name="Sun Z."/>
            <person name="Wang K."/>
            <person name="Pan B."/>
            <person name="Chen J."/>
            <person name="Bao Y."/>
            <person name="Liu F."/>
            <person name="Qi X."/>
            <person name="Gang D.R."/>
            <person name="Wen J."/>
            <person name="Li J."/>
        </authorList>
    </citation>
    <scope>NUCLEOTIDE SEQUENCE</scope>
    <source>
        <strain evidence="2">Dzin_1.0</strain>
    </source>
</reference>
<evidence type="ECO:0000313" key="2">
    <source>
        <dbReference type="EMBL" id="KAJ0981716.1"/>
    </source>
</evidence>
<evidence type="ECO:0000256" key="1">
    <source>
        <dbReference type="SAM" id="MobiDB-lite"/>
    </source>
</evidence>
<protein>
    <submittedName>
        <fullName evidence="2">Uncharacterized protein</fullName>
    </submittedName>
</protein>
<feature type="region of interest" description="Disordered" evidence="1">
    <location>
        <begin position="15"/>
        <end position="107"/>
    </location>
</feature>
<comment type="caution">
    <text evidence="2">The sequence shown here is derived from an EMBL/GenBank/DDBJ whole genome shotgun (WGS) entry which is preliminary data.</text>
</comment>
<feature type="compositionally biased region" description="Basic and acidic residues" evidence="1">
    <location>
        <begin position="89"/>
        <end position="107"/>
    </location>
</feature>
<name>A0A9D5CY77_9LILI</name>
<dbReference type="Proteomes" id="UP001085076">
    <property type="component" value="Miscellaneous, Linkage group lg02"/>
</dbReference>
<proteinExistence type="predicted"/>
<gene>
    <name evidence="2" type="ORF">J5N97_009971</name>
</gene>
<reference evidence="2" key="1">
    <citation type="submission" date="2021-03" db="EMBL/GenBank/DDBJ databases">
        <authorList>
            <person name="Li Z."/>
            <person name="Yang C."/>
        </authorList>
    </citation>
    <scope>NUCLEOTIDE SEQUENCE</scope>
    <source>
        <strain evidence="2">Dzin_1.0</strain>
        <tissue evidence="2">Leaf</tissue>
    </source>
</reference>
<dbReference type="AlphaFoldDB" id="A0A9D5CY77"/>